<accession>A0AAV2VLT0</accession>
<evidence type="ECO:0000313" key="2">
    <source>
        <dbReference type="Proteomes" id="UP000018211"/>
    </source>
</evidence>
<proteinExistence type="predicted"/>
<sequence>MKLWWTDLVTNNVTNNEKLKIIQKIYKLKALEVARICYRKSESTVWAWRSKPDSSRYRKMNDGEYEHLVKWLVENEHVASKSALEKILLEGTK</sequence>
<evidence type="ECO:0008006" key="3">
    <source>
        <dbReference type="Google" id="ProtNLM"/>
    </source>
</evidence>
<comment type="caution">
    <text evidence="1">The sequence shown here is derived from an EMBL/GenBank/DDBJ whole genome shotgun (WGS) entry which is preliminary data.</text>
</comment>
<protein>
    <recommendedName>
        <fullName evidence="3">Transposase</fullName>
    </recommendedName>
</protein>
<reference evidence="1 2" key="1">
    <citation type="journal article" date="2013" name="ISME J.">
        <title>Comparative genomics of pathogenic lineages of Vibrio nigripulchritudo identifies virulence-associated traits.</title>
        <authorList>
            <person name="Goudenege D."/>
            <person name="Labreuche Y."/>
            <person name="Krin E."/>
            <person name="Ansquer D."/>
            <person name="Mangenot S."/>
            <person name="Calteau A."/>
            <person name="Medigue C."/>
            <person name="Mazel D."/>
            <person name="Polz M.F."/>
            <person name="Le Roux F."/>
        </authorList>
    </citation>
    <scope>NUCLEOTIDE SEQUENCE [LARGE SCALE GENOMIC DNA]</scope>
    <source>
        <strain evidence="1 2">SOn1</strain>
    </source>
</reference>
<dbReference type="Proteomes" id="UP000018211">
    <property type="component" value="Unassembled WGS sequence"/>
</dbReference>
<gene>
    <name evidence="1" type="ORF">VIBNISOn1_1480013</name>
</gene>
<organism evidence="1 2">
    <name type="scientific">Vibrio nigripulchritudo SOn1</name>
    <dbReference type="NCBI Taxonomy" id="1238450"/>
    <lineage>
        <taxon>Bacteria</taxon>
        <taxon>Pseudomonadati</taxon>
        <taxon>Pseudomonadota</taxon>
        <taxon>Gammaproteobacteria</taxon>
        <taxon>Vibrionales</taxon>
        <taxon>Vibrionaceae</taxon>
        <taxon>Vibrio</taxon>
    </lineage>
</organism>
<dbReference type="RefSeq" id="WP_022610908.1">
    <property type="nucleotide sequence ID" value="NZ_LK391965.1"/>
</dbReference>
<evidence type="ECO:0000313" key="1">
    <source>
        <dbReference type="EMBL" id="CCO45439.1"/>
    </source>
</evidence>
<dbReference type="EMBL" id="CAOF01000055">
    <property type="protein sequence ID" value="CCO45439.1"/>
    <property type="molecule type" value="Genomic_DNA"/>
</dbReference>
<dbReference type="AlphaFoldDB" id="A0AAV2VLT0"/>
<name>A0AAV2VLT0_9VIBR</name>